<dbReference type="HOGENOM" id="CLU_1564412_0_0_1"/>
<organism evidence="2">
    <name type="scientific">Magallana gigas</name>
    <name type="common">Pacific oyster</name>
    <name type="synonym">Crassostrea gigas</name>
    <dbReference type="NCBI Taxonomy" id="29159"/>
    <lineage>
        <taxon>Eukaryota</taxon>
        <taxon>Metazoa</taxon>
        <taxon>Spiralia</taxon>
        <taxon>Lophotrochozoa</taxon>
        <taxon>Mollusca</taxon>
        <taxon>Bivalvia</taxon>
        <taxon>Autobranchia</taxon>
        <taxon>Pteriomorphia</taxon>
        <taxon>Ostreida</taxon>
        <taxon>Ostreoidea</taxon>
        <taxon>Ostreidae</taxon>
        <taxon>Magallana</taxon>
    </lineage>
</organism>
<proteinExistence type="predicted"/>
<name>K1QYQ4_MAGGI</name>
<reference evidence="2" key="1">
    <citation type="journal article" date="2012" name="Nature">
        <title>The oyster genome reveals stress adaptation and complexity of shell formation.</title>
        <authorList>
            <person name="Zhang G."/>
            <person name="Fang X."/>
            <person name="Guo X."/>
            <person name="Li L."/>
            <person name="Luo R."/>
            <person name="Xu F."/>
            <person name="Yang P."/>
            <person name="Zhang L."/>
            <person name="Wang X."/>
            <person name="Qi H."/>
            <person name="Xiong Z."/>
            <person name="Que H."/>
            <person name="Xie Y."/>
            <person name="Holland P.W."/>
            <person name="Paps J."/>
            <person name="Zhu Y."/>
            <person name="Wu F."/>
            <person name="Chen Y."/>
            <person name="Wang J."/>
            <person name="Peng C."/>
            <person name="Meng J."/>
            <person name="Yang L."/>
            <person name="Liu J."/>
            <person name="Wen B."/>
            <person name="Zhang N."/>
            <person name="Huang Z."/>
            <person name="Zhu Q."/>
            <person name="Feng Y."/>
            <person name="Mount A."/>
            <person name="Hedgecock D."/>
            <person name="Xu Z."/>
            <person name="Liu Y."/>
            <person name="Domazet-Loso T."/>
            <person name="Du Y."/>
            <person name="Sun X."/>
            <person name="Zhang S."/>
            <person name="Liu B."/>
            <person name="Cheng P."/>
            <person name="Jiang X."/>
            <person name="Li J."/>
            <person name="Fan D."/>
            <person name="Wang W."/>
            <person name="Fu W."/>
            <person name="Wang T."/>
            <person name="Wang B."/>
            <person name="Zhang J."/>
            <person name="Peng Z."/>
            <person name="Li Y."/>
            <person name="Li N."/>
            <person name="Wang J."/>
            <person name="Chen M."/>
            <person name="He Y."/>
            <person name="Tan F."/>
            <person name="Song X."/>
            <person name="Zheng Q."/>
            <person name="Huang R."/>
            <person name="Yang H."/>
            <person name="Du X."/>
            <person name="Chen L."/>
            <person name="Yang M."/>
            <person name="Gaffney P.M."/>
            <person name="Wang S."/>
            <person name="Luo L."/>
            <person name="She Z."/>
            <person name="Ming Y."/>
            <person name="Huang W."/>
            <person name="Zhang S."/>
            <person name="Huang B."/>
            <person name="Zhang Y."/>
            <person name="Qu T."/>
            <person name="Ni P."/>
            <person name="Miao G."/>
            <person name="Wang J."/>
            <person name="Wang Q."/>
            <person name="Steinberg C.E."/>
            <person name="Wang H."/>
            <person name="Li N."/>
            <person name="Qian L."/>
            <person name="Zhang G."/>
            <person name="Li Y."/>
            <person name="Yang H."/>
            <person name="Liu X."/>
            <person name="Wang J."/>
            <person name="Yin Y."/>
            <person name="Wang J."/>
        </authorList>
    </citation>
    <scope>NUCLEOTIDE SEQUENCE [LARGE SCALE GENOMIC DNA]</scope>
    <source>
        <strain evidence="2">05x7-T-G4-1.051#20</strain>
    </source>
</reference>
<evidence type="ECO:0000313" key="2">
    <source>
        <dbReference type="EMBL" id="EKC36314.1"/>
    </source>
</evidence>
<evidence type="ECO:0000256" key="1">
    <source>
        <dbReference type="SAM" id="MobiDB-lite"/>
    </source>
</evidence>
<accession>K1QYQ4</accession>
<sequence length="171" mass="19687">MKEAERLIQIYDSPDAERRVQMYFAIAKSRLCHLKGDIDQALEHIQLAKSIAENGKCCELNIILETEQMLFLRDCDPLFVEEESSDSELVTHHIPEFLHLPNSLHCQADQYIELTNSFNPPMAPVPSEVQDIRNQSENARAEEWKLNTSGEPPRSHDFSREVVHIKSSKMN</sequence>
<feature type="compositionally biased region" description="Basic and acidic residues" evidence="1">
    <location>
        <begin position="153"/>
        <end position="164"/>
    </location>
</feature>
<feature type="region of interest" description="Disordered" evidence="1">
    <location>
        <begin position="133"/>
        <end position="171"/>
    </location>
</feature>
<protein>
    <submittedName>
        <fullName evidence="2">Uncharacterized protein</fullName>
    </submittedName>
</protein>
<dbReference type="InParanoid" id="K1QYQ4"/>
<dbReference type="AlphaFoldDB" id="K1QYQ4"/>
<dbReference type="EMBL" id="JH817380">
    <property type="protein sequence ID" value="EKC36314.1"/>
    <property type="molecule type" value="Genomic_DNA"/>
</dbReference>
<gene>
    <name evidence="2" type="ORF">CGI_10027211</name>
</gene>